<feature type="domain" description="C2H2-type" evidence="12">
    <location>
        <begin position="494"/>
        <end position="521"/>
    </location>
</feature>
<keyword evidence="7" id="KW-0805">Transcription regulation</keyword>
<dbReference type="Proteomes" id="UP000002280">
    <property type="component" value="Chromosome 1"/>
</dbReference>
<evidence type="ECO:0000259" key="13">
    <source>
        <dbReference type="PROSITE" id="PS50804"/>
    </source>
</evidence>
<reference evidence="15" key="2">
    <citation type="submission" date="2025-08" db="UniProtKB">
        <authorList>
            <consortium name="Ensembl"/>
        </authorList>
    </citation>
    <scope>IDENTIFICATION</scope>
</reference>
<dbReference type="SUPFAM" id="SSF57667">
    <property type="entry name" value="beta-beta-alpha zinc fingers"/>
    <property type="match status" value="6"/>
</dbReference>
<comment type="similarity">
    <text evidence="2">Belongs to the krueppel C2H2-type zinc-finger protein family.</text>
</comment>
<evidence type="ECO:0000256" key="4">
    <source>
        <dbReference type="ARBA" id="ARBA00022737"/>
    </source>
</evidence>
<sequence>MATLLSPQLLTPHEQDWVLRINVPCRQDPILERDKSDLEAARQNFRWYQYPEVAGPQEALIQLRELCSQWLRPEIHTKEQILELLVLEQFLTILPEDIRIWVKAQHPTNSKEVVNLVEDLTQTLEERAMNTHDASLFQVEEREKERMAPELLTLRSQESVTFKDVAVDFTEEEWERLDSDQRDLYLTVMLENYRNLVFLGLPVSKPELIFQMDQEEESRILEREVSKAWDIGTESKKSVCNPSISIEESFLERLKMVGSKNSQGQDWKCNVKAEKQQYIWERHSEEVMVANKKNYGDDQGCNKFKKSYNLEPILFPPRTDFMEKRLHKYYTHDIVCNEYPDMLRCNIIPSGKKLCKNNQYEEDFGHFSNFMQYDLHNEERVYKYNECVKPCNESISITQHQGIHTEEKRYKCNECGKAFSRSTFLTQHQSIHTGERHYKCNECSKAFSQRTHLVQHQRIHTGERPYECNDCGKAFSQRSHLVQHQRNHTGEKPYDCNECGKAFRDSSSLIRHQIIHTGEKTYECLECGKAFSHSSTLTQHQRTHTGEKPYECKTCGKAFSHSSSLSQHQRIHTGEKPFECNECGKAFSNSSSFTKHQRIHTGEKRYKCSECGKAFSQSTHVIQHQRIHTGEKPYECNQCGKAFSENSSLTRHQIIHSGEKPHECNECGKTFRHSSSLNQHQRIHTGEKPYECSTCRKTFSCRSSLCKHKRLHIEKLCK</sequence>
<dbReference type="SMART" id="SM00355">
    <property type="entry name" value="ZnF_C2H2"/>
    <property type="match status" value="12"/>
</dbReference>
<dbReference type="SUPFAM" id="SSF47353">
    <property type="entry name" value="Retrovirus capsid dimerization domain-like"/>
    <property type="match status" value="1"/>
</dbReference>
<dbReference type="OMA" id="LLRHQIM"/>
<dbReference type="GO" id="GO:0006357">
    <property type="term" value="P:regulation of transcription by RNA polymerase II"/>
    <property type="evidence" value="ECO:0000318"/>
    <property type="project" value="GO_Central"/>
</dbReference>
<evidence type="ECO:0000256" key="9">
    <source>
        <dbReference type="ARBA" id="ARBA00023163"/>
    </source>
</evidence>
<dbReference type="SMART" id="SM00349">
    <property type="entry name" value="KRAB"/>
    <property type="match status" value="1"/>
</dbReference>
<dbReference type="GO" id="GO:0000978">
    <property type="term" value="F:RNA polymerase II cis-regulatory region sequence-specific DNA binding"/>
    <property type="evidence" value="ECO:0000318"/>
    <property type="project" value="GO_Central"/>
</dbReference>
<feature type="domain" description="C2H2-type" evidence="12">
    <location>
        <begin position="522"/>
        <end position="549"/>
    </location>
</feature>
<dbReference type="Pfam" id="PF01352">
    <property type="entry name" value="KRAB"/>
    <property type="match status" value="1"/>
</dbReference>
<keyword evidence="5 11" id="KW-0863">Zinc-finger</keyword>
<dbReference type="PROSITE" id="PS50804">
    <property type="entry name" value="SCAN_BOX"/>
    <property type="match status" value="1"/>
</dbReference>
<dbReference type="FunFam" id="3.30.160.60:FF:000135">
    <property type="entry name" value="Zinc finger protein 358"/>
    <property type="match status" value="1"/>
</dbReference>
<feature type="domain" description="C2H2-type" evidence="12">
    <location>
        <begin position="578"/>
        <end position="605"/>
    </location>
</feature>
<dbReference type="FunFam" id="3.30.160.60:FF:000387">
    <property type="entry name" value="Zinc finger protein 354A"/>
    <property type="match status" value="1"/>
</dbReference>
<dbReference type="Gene3D" id="6.10.140.140">
    <property type="match status" value="1"/>
</dbReference>
<feature type="domain" description="C2H2-type" evidence="12">
    <location>
        <begin position="606"/>
        <end position="633"/>
    </location>
</feature>
<evidence type="ECO:0000256" key="6">
    <source>
        <dbReference type="ARBA" id="ARBA00022833"/>
    </source>
</evidence>
<dbReference type="Gene3D" id="1.10.4020.10">
    <property type="entry name" value="DNA breaking-rejoining enzymes"/>
    <property type="match status" value="1"/>
</dbReference>
<feature type="domain" description="C2H2-type" evidence="12">
    <location>
        <begin position="410"/>
        <end position="437"/>
    </location>
</feature>
<evidence type="ECO:0000256" key="11">
    <source>
        <dbReference type="PROSITE-ProRule" id="PRU00042"/>
    </source>
</evidence>
<dbReference type="Pfam" id="PF02023">
    <property type="entry name" value="SCAN"/>
    <property type="match status" value="1"/>
</dbReference>
<keyword evidence="8" id="KW-0238">DNA-binding</keyword>
<dbReference type="Ensembl" id="ENSMODT00000083774.1">
    <property type="protein sequence ID" value="ENSMODP00000051405.1"/>
    <property type="gene ID" value="ENSMODG00000047066.1"/>
</dbReference>
<evidence type="ECO:0000256" key="2">
    <source>
        <dbReference type="ARBA" id="ARBA00006991"/>
    </source>
</evidence>
<dbReference type="GO" id="GO:0005634">
    <property type="term" value="C:nucleus"/>
    <property type="evidence" value="ECO:0007669"/>
    <property type="project" value="UniProtKB-SubCell"/>
</dbReference>
<evidence type="ECO:0000256" key="7">
    <source>
        <dbReference type="ARBA" id="ARBA00023015"/>
    </source>
</evidence>
<dbReference type="GO" id="GO:0008270">
    <property type="term" value="F:zinc ion binding"/>
    <property type="evidence" value="ECO:0007669"/>
    <property type="project" value="UniProtKB-KW"/>
</dbReference>
<dbReference type="SMART" id="SM00431">
    <property type="entry name" value="SCAN"/>
    <property type="match status" value="1"/>
</dbReference>
<keyword evidence="9" id="KW-0804">Transcription</keyword>
<dbReference type="PANTHER" id="PTHR24388">
    <property type="entry name" value="ZINC FINGER PROTEIN"/>
    <property type="match status" value="1"/>
</dbReference>
<dbReference type="InParanoid" id="A0A5F8GV35"/>
<dbReference type="FunFam" id="3.30.160.60:FF:000737">
    <property type="entry name" value="Zinc finger protein 565"/>
    <property type="match status" value="2"/>
</dbReference>
<keyword evidence="4" id="KW-0677">Repeat</keyword>
<feature type="domain" description="C2H2-type" evidence="12">
    <location>
        <begin position="550"/>
        <end position="577"/>
    </location>
</feature>
<reference evidence="15 16" key="1">
    <citation type="journal article" date="2007" name="Nature">
        <title>Genome of the marsupial Monodelphis domestica reveals innovation in non-coding sequences.</title>
        <authorList>
            <person name="Mikkelsen T.S."/>
            <person name="Wakefield M.J."/>
            <person name="Aken B."/>
            <person name="Amemiya C.T."/>
            <person name="Chang J.L."/>
            <person name="Duke S."/>
            <person name="Garber M."/>
            <person name="Gentles A.J."/>
            <person name="Goodstadt L."/>
            <person name="Heger A."/>
            <person name="Jurka J."/>
            <person name="Kamal M."/>
            <person name="Mauceli E."/>
            <person name="Searle S.M."/>
            <person name="Sharpe T."/>
            <person name="Baker M.L."/>
            <person name="Batzer M.A."/>
            <person name="Benos P.V."/>
            <person name="Belov K."/>
            <person name="Clamp M."/>
            <person name="Cook A."/>
            <person name="Cuff J."/>
            <person name="Das R."/>
            <person name="Davidow L."/>
            <person name="Deakin J.E."/>
            <person name="Fazzari M.J."/>
            <person name="Glass J.L."/>
            <person name="Grabherr M."/>
            <person name="Greally J.M."/>
            <person name="Gu W."/>
            <person name="Hore T.A."/>
            <person name="Huttley G.A."/>
            <person name="Kleber M."/>
            <person name="Jirtle R.L."/>
            <person name="Koina E."/>
            <person name="Lee J.T."/>
            <person name="Mahony S."/>
            <person name="Marra M.A."/>
            <person name="Miller R.D."/>
            <person name="Nicholls R.D."/>
            <person name="Oda M."/>
            <person name="Papenfuss A.T."/>
            <person name="Parra Z.E."/>
            <person name="Pollock D.D."/>
            <person name="Ray D.A."/>
            <person name="Schein J.E."/>
            <person name="Speed T.P."/>
            <person name="Thompson K."/>
            <person name="VandeBerg J.L."/>
            <person name="Wade C.M."/>
            <person name="Walker J.A."/>
            <person name="Waters P.D."/>
            <person name="Webber C."/>
            <person name="Weidman J.R."/>
            <person name="Xie X."/>
            <person name="Zody M.C."/>
            <person name="Baldwin J."/>
            <person name="Abdouelleil A."/>
            <person name="Abdulkadir J."/>
            <person name="Abebe A."/>
            <person name="Abera B."/>
            <person name="Abreu J."/>
            <person name="Acer S.C."/>
            <person name="Aftuck L."/>
            <person name="Alexander A."/>
            <person name="An P."/>
            <person name="Anderson E."/>
            <person name="Anderson S."/>
            <person name="Arachi H."/>
            <person name="Azer M."/>
            <person name="Bachantsang P."/>
            <person name="Barry A."/>
            <person name="Bayul T."/>
            <person name="Berlin A."/>
            <person name="Bessette D."/>
            <person name="Bloom T."/>
            <person name="Bloom T."/>
            <person name="Boguslavskiy L."/>
            <person name="Bonnet C."/>
            <person name="Boukhgalter B."/>
            <person name="Bourzgui I."/>
            <person name="Brown A."/>
            <person name="Cahill P."/>
            <person name="Channer S."/>
            <person name="Cheshatsang Y."/>
            <person name="Chuda L."/>
            <person name="Citroen M."/>
            <person name="Collymore A."/>
            <person name="Cooke P."/>
            <person name="Costello M."/>
            <person name="D'Aco K."/>
            <person name="Daza R."/>
            <person name="De Haan G."/>
            <person name="DeGray S."/>
            <person name="DeMaso C."/>
            <person name="Dhargay N."/>
            <person name="Dooley K."/>
            <person name="Dooley E."/>
            <person name="Doricent M."/>
            <person name="Dorje P."/>
            <person name="Dorjee K."/>
            <person name="Dupes A."/>
            <person name="Elong R."/>
            <person name="Falk J."/>
            <person name="Farina A."/>
            <person name="Faro S."/>
            <person name="Ferguson D."/>
            <person name="Fisher S."/>
            <person name="Foley C.D."/>
            <person name="Franke A."/>
            <person name="Friedrich D."/>
            <person name="Gadbois L."/>
            <person name="Gearin G."/>
            <person name="Gearin C.R."/>
            <person name="Giannoukos G."/>
            <person name="Goode T."/>
            <person name="Graham J."/>
            <person name="Grandbois E."/>
            <person name="Grewal S."/>
            <person name="Gyaltsen K."/>
            <person name="Hafez N."/>
            <person name="Hagos B."/>
            <person name="Hall J."/>
            <person name="Henson C."/>
            <person name="Hollinger A."/>
            <person name="Honan T."/>
            <person name="Huard M.D."/>
            <person name="Hughes L."/>
            <person name="Hurhula B."/>
            <person name="Husby M.E."/>
            <person name="Kamat A."/>
            <person name="Kanga B."/>
            <person name="Kashin S."/>
            <person name="Khazanovich D."/>
            <person name="Kisner P."/>
            <person name="Lance K."/>
            <person name="Lara M."/>
            <person name="Lee W."/>
            <person name="Lennon N."/>
            <person name="Letendre F."/>
            <person name="LeVine R."/>
            <person name="Lipovsky A."/>
            <person name="Liu X."/>
            <person name="Liu J."/>
            <person name="Liu S."/>
            <person name="Lokyitsang T."/>
            <person name="Lokyitsang Y."/>
            <person name="Lubonja R."/>
            <person name="Lui A."/>
            <person name="MacDonald P."/>
            <person name="Magnisalis V."/>
            <person name="Maru K."/>
            <person name="Matthews C."/>
            <person name="McCusker W."/>
            <person name="McDonough S."/>
            <person name="Mehta T."/>
            <person name="Meldrim J."/>
            <person name="Meneus L."/>
            <person name="Mihai O."/>
            <person name="Mihalev A."/>
            <person name="Mihova T."/>
            <person name="Mittelman R."/>
            <person name="Mlenga V."/>
            <person name="Montmayeur A."/>
            <person name="Mulrain L."/>
            <person name="Navidi A."/>
            <person name="Naylor J."/>
            <person name="Negash T."/>
            <person name="Nguyen T."/>
            <person name="Nguyen N."/>
            <person name="Nicol R."/>
            <person name="Norbu C."/>
            <person name="Norbu N."/>
            <person name="Novod N."/>
            <person name="O'Neill B."/>
            <person name="Osman S."/>
            <person name="Markiewicz E."/>
            <person name="Oyono O.L."/>
            <person name="Patti C."/>
            <person name="Phunkhang P."/>
            <person name="Pierre F."/>
            <person name="Priest M."/>
            <person name="Raghuraman S."/>
            <person name="Rege F."/>
            <person name="Reyes R."/>
            <person name="Rise C."/>
            <person name="Rogov P."/>
            <person name="Ross K."/>
            <person name="Ryan E."/>
            <person name="Settipalli S."/>
            <person name="Shea T."/>
            <person name="Sherpa N."/>
            <person name="Shi L."/>
            <person name="Shih D."/>
            <person name="Sparrow T."/>
            <person name="Spaulding J."/>
            <person name="Stalker J."/>
            <person name="Stange-Thomann N."/>
            <person name="Stavropoulos S."/>
            <person name="Stone C."/>
            <person name="Strader C."/>
            <person name="Tesfaye S."/>
            <person name="Thomson T."/>
            <person name="Thoulutsang Y."/>
            <person name="Thoulutsang D."/>
            <person name="Topham K."/>
            <person name="Topping I."/>
            <person name="Tsamla T."/>
            <person name="Vassiliev H."/>
            <person name="Vo A."/>
            <person name="Wangchuk T."/>
            <person name="Wangdi T."/>
            <person name="Weiand M."/>
            <person name="Wilkinson J."/>
            <person name="Wilson A."/>
            <person name="Yadav S."/>
            <person name="Young G."/>
            <person name="Yu Q."/>
            <person name="Zembek L."/>
            <person name="Zhong D."/>
            <person name="Zimmer A."/>
            <person name="Zwirko Z."/>
            <person name="Jaffe D.B."/>
            <person name="Alvarez P."/>
            <person name="Brockman W."/>
            <person name="Butler J."/>
            <person name="Chin C."/>
            <person name="Gnerre S."/>
            <person name="MacCallum I."/>
            <person name="Graves J.A."/>
            <person name="Ponting C.P."/>
            <person name="Breen M."/>
            <person name="Samollow P.B."/>
            <person name="Lander E.S."/>
            <person name="Lindblad-Toh K."/>
        </authorList>
    </citation>
    <scope>NUCLEOTIDE SEQUENCE [LARGE SCALE GENOMIC DNA]</scope>
</reference>
<dbReference type="CDD" id="cd07765">
    <property type="entry name" value="KRAB_A-box"/>
    <property type="match status" value="1"/>
</dbReference>
<dbReference type="GO" id="GO:0000981">
    <property type="term" value="F:DNA-binding transcription factor activity, RNA polymerase II-specific"/>
    <property type="evidence" value="ECO:0000318"/>
    <property type="project" value="GO_Central"/>
</dbReference>
<evidence type="ECO:0000259" key="14">
    <source>
        <dbReference type="PROSITE" id="PS50805"/>
    </source>
</evidence>
<accession>A0A5F8GV35</accession>
<comment type="subcellular location">
    <subcellularLocation>
        <location evidence="1">Nucleus</location>
    </subcellularLocation>
</comment>
<feature type="domain" description="C2H2-type" evidence="12">
    <location>
        <begin position="466"/>
        <end position="493"/>
    </location>
</feature>
<dbReference type="Bgee" id="ENSMODG00000047066">
    <property type="expression patterns" value="Expressed in spermatid and 22 other cell types or tissues"/>
</dbReference>
<dbReference type="InterPro" id="IPR001909">
    <property type="entry name" value="KRAB"/>
</dbReference>
<dbReference type="InterPro" id="IPR038269">
    <property type="entry name" value="SCAN_sf"/>
</dbReference>
<dbReference type="FunFam" id="3.30.160.60:FF:000281">
    <property type="entry name" value="Zinc finger protein 558 isoform X1"/>
    <property type="match status" value="1"/>
</dbReference>
<dbReference type="GeneTree" id="ENSGT00950000182890"/>
<dbReference type="FunFam" id="3.30.160.60:FF:002090">
    <property type="entry name" value="Zinc finger protein 473"/>
    <property type="match status" value="3"/>
</dbReference>
<dbReference type="InterPro" id="IPR036236">
    <property type="entry name" value="Znf_C2H2_sf"/>
</dbReference>
<organism evidence="15 16">
    <name type="scientific">Monodelphis domestica</name>
    <name type="common">Gray short-tailed opossum</name>
    <dbReference type="NCBI Taxonomy" id="13616"/>
    <lineage>
        <taxon>Eukaryota</taxon>
        <taxon>Metazoa</taxon>
        <taxon>Chordata</taxon>
        <taxon>Craniata</taxon>
        <taxon>Vertebrata</taxon>
        <taxon>Euteleostomi</taxon>
        <taxon>Mammalia</taxon>
        <taxon>Metatheria</taxon>
        <taxon>Didelphimorphia</taxon>
        <taxon>Didelphidae</taxon>
        <taxon>Monodelphis</taxon>
    </lineage>
</organism>
<dbReference type="InterPro" id="IPR050527">
    <property type="entry name" value="Snail/Krueppel_Znf"/>
</dbReference>
<feature type="domain" description="C2H2-type" evidence="12">
    <location>
        <begin position="662"/>
        <end position="689"/>
    </location>
</feature>
<proteinExistence type="inferred from homology"/>
<dbReference type="CDD" id="cd07936">
    <property type="entry name" value="SCAN"/>
    <property type="match status" value="1"/>
</dbReference>
<dbReference type="AlphaFoldDB" id="A0A5F8GV35"/>
<dbReference type="InterPro" id="IPR036051">
    <property type="entry name" value="KRAB_dom_sf"/>
</dbReference>
<evidence type="ECO:0000256" key="8">
    <source>
        <dbReference type="ARBA" id="ARBA00023125"/>
    </source>
</evidence>
<evidence type="ECO:0000259" key="12">
    <source>
        <dbReference type="PROSITE" id="PS50157"/>
    </source>
</evidence>
<evidence type="ECO:0000313" key="16">
    <source>
        <dbReference type="Proteomes" id="UP000002280"/>
    </source>
</evidence>
<dbReference type="FunFam" id="3.30.160.60:FF:000016">
    <property type="entry name" value="zinc finger protein 37 homolog"/>
    <property type="match status" value="1"/>
</dbReference>
<keyword evidence="10" id="KW-0539">Nucleus</keyword>
<evidence type="ECO:0000313" key="15">
    <source>
        <dbReference type="Ensembl" id="ENSMODP00000051405.1"/>
    </source>
</evidence>
<name>A0A5F8GV35_MONDO</name>
<keyword evidence="3" id="KW-0479">Metal-binding</keyword>
<evidence type="ECO:0000256" key="3">
    <source>
        <dbReference type="ARBA" id="ARBA00022723"/>
    </source>
</evidence>
<dbReference type="PANTHER" id="PTHR24388:SF96">
    <property type="entry name" value="GENE, 32687-RELATED"/>
    <property type="match status" value="1"/>
</dbReference>
<keyword evidence="6" id="KW-0862">Zinc</keyword>
<dbReference type="Gene3D" id="3.30.160.60">
    <property type="entry name" value="Classic Zinc Finger"/>
    <property type="match status" value="11"/>
</dbReference>
<dbReference type="InterPro" id="IPR003309">
    <property type="entry name" value="SCAN_dom"/>
</dbReference>
<reference evidence="15" key="3">
    <citation type="submission" date="2025-09" db="UniProtKB">
        <authorList>
            <consortium name="Ensembl"/>
        </authorList>
    </citation>
    <scope>IDENTIFICATION</scope>
</reference>
<evidence type="ECO:0000256" key="5">
    <source>
        <dbReference type="ARBA" id="ARBA00022771"/>
    </source>
</evidence>
<feature type="domain" description="KRAB" evidence="14">
    <location>
        <begin position="160"/>
        <end position="231"/>
    </location>
</feature>
<dbReference type="PROSITE" id="PS00028">
    <property type="entry name" value="ZINC_FINGER_C2H2_1"/>
    <property type="match status" value="11"/>
</dbReference>
<dbReference type="FunFam" id="3.30.160.60:FF:001270">
    <property type="entry name" value="zinc finger protein 583 isoform X1"/>
    <property type="match status" value="1"/>
</dbReference>
<dbReference type="FunFam" id="3.30.160.60:FF:002134">
    <property type="entry name" value="Zinc finger protein 616"/>
    <property type="match status" value="1"/>
</dbReference>
<evidence type="ECO:0008006" key="17">
    <source>
        <dbReference type="Google" id="ProtNLM"/>
    </source>
</evidence>
<protein>
    <recommendedName>
        <fullName evidence="17">Zinc finger protein 287</fullName>
    </recommendedName>
</protein>
<dbReference type="PROSITE" id="PS50805">
    <property type="entry name" value="KRAB"/>
    <property type="match status" value="1"/>
</dbReference>
<dbReference type="FunFam" id="1.10.4020.10:FF:000001">
    <property type="entry name" value="zinc finger protein 263 isoform X1"/>
    <property type="match status" value="1"/>
</dbReference>
<keyword evidence="16" id="KW-1185">Reference proteome</keyword>
<feature type="domain" description="C2H2-type" evidence="12">
    <location>
        <begin position="690"/>
        <end position="712"/>
    </location>
</feature>
<feature type="domain" description="C2H2-type" evidence="12">
    <location>
        <begin position="438"/>
        <end position="465"/>
    </location>
</feature>
<dbReference type="FunCoup" id="A0A5F8GV35">
    <property type="interactions" value="40"/>
</dbReference>
<dbReference type="Pfam" id="PF00096">
    <property type="entry name" value="zf-C2H2"/>
    <property type="match status" value="10"/>
</dbReference>
<feature type="domain" description="SCAN box" evidence="13">
    <location>
        <begin position="42"/>
        <end position="124"/>
    </location>
</feature>
<evidence type="ECO:0000256" key="10">
    <source>
        <dbReference type="ARBA" id="ARBA00023242"/>
    </source>
</evidence>
<dbReference type="SUPFAM" id="SSF109640">
    <property type="entry name" value="KRAB domain (Kruppel-associated box)"/>
    <property type="match status" value="1"/>
</dbReference>
<dbReference type="InterPro" id="IPR013087">
    <property type="entry name" value="Znf_C2H2_type"/>
</dbReference>
<feature type="domain" description="C2H2-type" evidence="12">
    <location>
        <begin position="634"/>
        <end position="661"/>
    </location>
</feature>
<dbReference type="PROSITE" id="PS50157">
    <property type="entry name" value="ZINC_FINGER_C2H2_2"/>
    <property type="match status" value="11"/>
</dbReference>
<evidence type="ECO:0000256" key="1">
    <source>
        <dbReference type="ARBA" id="ARBA00004123"/>
    </source>
</evidence>